<comment type="caution">
    <text evidence="8">The sequence shown here is derived from an EMBL/GenBank/DDBJ whole genome shotgun (WGS) entry which is preliminary data.</text>
</comment>
<evidence type="ECO:0000256" key="1">
    <source>
        <dbReference type="ARBA" id="ARBA00008857"/>
    </source>
</evidence>
<dbReference type="Gene3D" id="1.10.150.130">
    <property type="match status" value="1"/>
</dbReference>
<evidence type="ECO:0000256" key="4">
    <source>
        <dbReference type="PROSITE-ProRule" id="PRU01248"/>
    </source>
</evidence>
<dbReference type="Pfam" id="PF00589">
    <property type="entry name" value="Phage_integrase"/>
    <property type="match status" value="1"/>
</dbReference>
<dbReference type="PANTHER" id="PTHR30349:SF64">
    <property type="entry name" value="PROPHAGE INTEGRASE INTD-RELATED"/>
    <property type="match status" value="1"/>
</dbReference>
<feature type="region of interest" description="Disordered" evidence="5">
    <location>
        <begin position="373"/>
        <end position="393"/>
    </location>
</feature>
<dbReference type="PANTHER" id="PTHR30349">
    <property type="entry name" value="PHAGE INTEGRASE-RELATED"/>
    <property type="match status" value="1"/>
</dbReference>
<dbReference type="Gene3D" id="1.10.443.10">
    <property type="entry name" value="Intergrase catalytic core"/>
    <property type="match status" value="1"/>
</dbReference>
<evidence type="ECO:0000259" key="7">
    <source>
        <dbReference type="PROSITE" id="PS51900"/>
    </source>
</evidence>
<evidence type="ECO:0000256" key="5">
    <source>
        <dbReference type="SAM" id="MobiDB-lite"/>
    </source>
</evidence>
<comment type="similarity">
    <text evidence="1">Belongs to the 'phage' integrase family.</text>
</comment>
<dbReference type="InterPro" id="IPR050090">
    <property type="entry name" value="Tyrosine_recombinase_XerCD"/>
</dbReference>
<dbReference type="PROSITE" id="PS51898">
    <property type="entry name" value="TYR_RECOMBINASE"/>
    <property type="match status" value="1"/>
</dbReference>
<dbReference type="RefSeq" id="WP_377855726.1">
    <property type="nucleotide sequence ID" value="NZ_JBHLZU010000018.1"/>
</dbReference>
<dbReference type="CDD" id="cd01189">
    <property type="entry name" value="INT_ICEBs1_C_like"/>
    <property type="match status" value="1"/>
</dbReference>
<dbReference type="InterPro" id="IPR011010">
    <property type="entry name" value="DNA_brk_join_enz"/>
</dbReference>
<organism evidence="8 9">
    <name type="scientific">Allokutzneria oryzae</name>
    <dbReference type="NCBI Taxonomy" id="1378989"/>
    <lineage>
        <taxon>Bacteria</taxon>
        <taxon>Bacillati</taxon>
        <taxon>Actinomycetota</taxon>
        <taxon>Actinomycetes</taxon>
        <taxon>Pseudonocardiales</taxon>
        <taxon>Pseudonocardiaceae</taxon>
        <taxon>Allokutzneria</taxon>
    </lineage>
</organism>
<sequence length="393" mass="44033">MARKKGRRRFGWVRKLPSGRFQASYLGPDGKRHNAPETFPTDRDADRWLVHVEGAILRREWTNPDQAKIRLCDYAESWIAERPGLRPRTVHLYGWLLAKYVTPHLGEVQLGQLDTPMIRSWRAKLLREGVSETMTAKAYRLLRAVLMTAANEDRIIPRNPCQVRGAGSENPDERPVLTVAQVFDLASRMAEKRYRAFVLLAAFATLRWGEITAVRRQDIAPDASWVRVAGAFVELPGRGLVYGPPKSRAGRRTVAIPEAIRADIFAHLDEFVGSKPDAWVFTGKRGNPLRRCNFNPATKWKAAVAAIGVPHLHFHDLRHTGNTLAARTKASTRDLMARMGHDSPRAAMIYQHATSEADQEIARGLSGLVDRERYKKSADDDDDGEAGALVPVG</sequence>
<dbReference type="InterPro" id="IPR044068">
    <property type="entry name" value="CB"/>
</dbReference>
<dbReference type="InterPro" id="IPR013762">
    <property type="entry name" value="Integrase-like_cat_sf"/>
</dbReference>
<dbReference type="Proteomes" id="UP001589693">
    <property type="component" value="Unassembled WGS sequence"/>
</dbReference>
<dbReference type="InterPro" id="IPR010998">
    <property type="entry name" value="Integrase_recombinase_N"/>
</dbReference>
<accession>A0ABV6A104</accession>
<evidence type="ECO:0000259" key="6">
    <source>
        <dbReference type="PROSITE" id="PS51898"/>
    </source>
</evidence>
<dbReference type="SUPFAM" id="SSF56349">
    <property type="entry name" value="DNA breaking-rejoining enzymes"/>
    <property type="match status" value="1"/>
</dbReference>
<keyword evidence="2 4" id="KW-0238">DNA-binding</keyword>
<dbReference type="InterPro" id="IPR002104">
    <property type="entry name" value="Integrase_catalytic"/>
</dbReference>
<evidence type="ECO:0000313" key="9">
    <source>
        <dbReference type="Proteomes" id="UP001589693"/>
    </source>
</evidence>
<evidence type="ECO:0000256" key="2">
    <source>
        <dbReference type="ARBA" id="ARBA00023125"/>
    </source>
</evidence>
<evidence type="ECO:0000313" key="8">
    <source>
        <dbReference type="EMBL" id="MFB9906816.1"/>
    </source>
</evidence>
<evidence type="ECO:0000256" key="3">
    <source>
        <dbReference type="ARBA" id="ARBA00023172"/>
    </source>
</evidence>
<dbReference type="Pfam" id="PF26003">
    <property type="entry name" value="Integrase_N_phage"/>
    <property type="match status" value="1"/>
</dbReference>
<proteinExistence type="inferred from homology"/>
<dbReference type="InterPro" id="IPR058717">
    <property type="entry name" value="Phage_L5_Integrase_N"/>
</dbReference>
<dbReference type="PROSITE" id="PS51900">
    <property type="entry name" value="CB"/>
    <property type="match status" value="1"/>
</dbReference>
<gene>
    <name evidence="8" type="ORF">ACFFQA_23010</name>
</gene>
<dbReference type="EMBL" id="JBHLZU010000018">
    <property type="protein sequence ID" value="MFB9906816.1"/>
    <property type="molecule type" value="Genomic_DNA"/>
</dbReference>
<feature type="domain" description="Core-binding (CB)" evidence="7">
    <location>
        <begin position="69"/>
        <end position="150"/>
    </location>
</feature>
<protein>
    <submittedName>
        <fullName evidence="8">Tyrosine-type recombinase/integrase</fullName>
    </submittedName>
</protein>
<feature type="domain" description="Tyr recombinase" evidence="6">
    <location>
        <begin position="172"/>
        <end position="363"/>
    </location>
</feature>
<keyword evidence="3" id="KW-0233">DNA recombination</keyword>
<reference evidence="8 9" key="1">
    <citation type="submission" date="2024-09" db="EMBL/GenBank/DDBJ databases">
        <authorList>
            <person name="Sun Q."/>
            <person name="Mori K."/>
        </authorList>
    </citation>
    <scope>NUCLEOTIDE SEQUENCE [LARGE SCALE GENOMIC DNA]</scope>
    <source>
        <strain evidence="8 9">TBRC 7907</strain>
    </source>
</reference>
<keyword evidence="9" id="KW-1185">Reference proteome</keyword>
<name>A0ABV6A104_9PSEU</name>